<feature type="compositionally biased region" description="Basic residues" evidence="1">
    <location>
        <begin position="95"/>
        <end position="115"/>
    </location>
</feature>
<evidence type="ECO:0000313" key="2">
    <source>
        <dbReference type="EMBL" id="GAA4251731.1"/>
    </source>
</evidence>
<name>A0ABP8DBK6_9ACTN</name>
<comment type="caution">
    <text evidence="2">The sequence shown here is derived from an EMBL/GenBank/DDBJ whole genome shotgun (WGS) entry which is preliminary data.</text>
</comment>
<keyword evidence="3" id="KW-1185">Reference proteome</keyword>
<evidence type="ECO:0000256" key="1">
    <source>
        <dbReference type="SAM" id="MobiDB-lite"/>
    </source>
</evidence>
<dbReference type="EMBL" id="BAABAT010000012">
    <property type="protein sequence ID" value="GAA4251731.1"/>
    <property type="molecule type" value="Genomic_DNA"/>
</dbReference>
<evidence type="ECO:0008006" key="4">
    <source>
        <dbReference type="Google" id="ProtNLM"/>
    </source>
</evidence>
<accession>A0ABP8DBK6</accession>
<protein>
    <recommendedName>
        <fullName evidence="4">Secreted protein</fullName>
    </recommendedName>
</protein>
<gene>
    <name evidence="2" type="ORF">GCM10022255_045450</name>
</gene>
<evidence type="ECO:0000313" key="3">
    <source>
        <dbReference type="Proteomes" id="UP001500620"/>
    </source>
</evidence>
<organism evidence="2 3">
    <name type="scientific">Dactylosporangium darangshiense</name>
    <dbReference type="NCBI Taxonomy" id="579108"/>
    <lineage>
        <taxon>Bacteria</taxon>
        <taxon>Bacillati</taxon>
        <taxon>Actinomycetota</taxon>
        <taxon>Actinomycetes</taxon>
        <taxon>Micromonosporales</taxon>
        <taxon>Micromonosporaceae</taxon>
        <taxon>Dactylosporangium</taxon>
    </lineage>
</organism>
<dbReference type="Proteomes" id="UP001500620">
    <property type="component" value="Unassembled WGS sequence"/>
</dbReference>
<proteinExistence type="predicted"/>
<feature type="region of interest" description="Disordered" evidence="1">
    <location>
        <begin position="82"/>
        <end position="115"/>
    </location>
</feature>
<sequence length="115" mass="12461">MTHTIVLPVPMGRGMRRRLDAAPPAALCAPLAAVALVAATPPRPLALQTAVAPTSRGIMSPRSREKRPDKWDIAMIVETKRRSTSTCSCHTGPPHLHRLAARTPPRRRAHAGGRR</sequence>
<reference evidence="3" key="1">
    <citation type="journal article" date="2019" name="Int. J. Syst. Evol. Microbiol.">
        <title>The Global Catalogue of Microorganisms (GCM) 10K type strain sequencing project: providing services to taxonomists for standard genome sequencing and annotation.</title>
        <authorList>
            <consortium name="The Broad Institute Genomics Platform"/>
            <consortium name="The Broad Institute Genome Sequencing Center for Infectious Disease"/>
            <person name="Wu L."/>
            <person name="Ma J."/>
        </authorList>
    </citation>
    <scope>NUCLEOTIDE SEQUENCE [LARGE SCALE GENOMIC DNA]</scope>
    <source>
        <strain evidence="3">JCM 17441</strain>
    </source>
</reference>